<dbReference type="SUPFAM" id="SSF51430">
    <property type="entry name" value="NAD(P)-linked oxidoreductase"/>
    <property type="match status" value="1"/>
</dbReference>
<dbReference type="PANTHER" id="PTHR43625:SF78">
    <property type="entry name" value="PYRIDOXAL REDUCTASE-RELATED"/>
    <property type="match status" value="1"/>
</dbReference>
<evidence type="ECO:0000259" key="2">
    <source>
        <dbReference type="Pfam" id="PF00248"/>
    </source>
</evidence>
<evidence type="ECO:0000256" key="1">
    <source>
        <dbReference type="ARBA" id="ARBA00023002"/>
    </source>
</evidence>
<protein>
    <submittedName>
        <fullName evidence="3">Aldo/keto reductase</fullName>
    </submittedName>
</protein>
<dbReference type="Proteomes" id="UP000094285">
    <property type="component" value="Unassembled WGS sequence"/>
</dbReference>
<dbReference type="Gene3D" id="3.20.20.100">
    <property type="entry name" value="NADP-dependent oxidoreductase domain"/>
    <property type="match status" value="1"/>
</dbReference>
<evidence type="ECO:0000313" key="4">
    <source>
        <dbReference type="Proteomes" id="UP000094285"/>
    </source>
</evidence>
<dbReference type="PANTHER" id="PTHR43625">
    <property type="entry name" value="AFLATOXIN B1 ALDEHYDE REDUCTASE"/>
    <property type="match status" value="1"/>
</dbReference>
<gene>
    <name evidence="3" type="ORF">CANTADRAFT_20667</name>
</gene>
<reference evidence="4" key="1">
    <citation type="submission" date="2016-05" db="EMBL/GenBank/DDBJ databases">
        <title>Comparative genomics of biotechnologically important yeasts.</title>
        <authorList>
            <consortium name="DOE Joint Genome Institute"/>
            <person name="Riley R."/>
            <person name="Haridas S."/>
            <person name="Wolfe K.H."/>
            <person name="Lopes M.R."/>
            <person name="Hittinger C.T."/>
            <person name="Goker M."/>
            <person name="Salamov A."/>
            <person name="Wisecaver J."/>
            <person name="Long T.M."/>
            <person name="Aerts A.L."/>
            <person name="Barry K."/>
            <person name="Choi C."/>
            <person name="Clum A."/>
            <person name="Coughlan A.Y."/>
            <person name="Deshpande S."/>
            <person name="Douglass A.P."/>
            <person name="Hanson S.J."/>
            <person name="Klenk H.-P."/>
            <person name="Labutti K."/>
            <person name="Lapidus A."/>
            <person name="Lindquist E."/>
            <person name="Lipzen A."/>
            <person name="Meier-Kolthoff J.P."/>
            <person name="Ohm R.A."/>
            <person name="Otillar R.P."/>
            <person name="Pangilinan J."/>
            <person name="Peng Y."/>
            <person name="Rokas A."/>
            <person name="Rosa C.A."/>
            <person name="Scheuner C."/>
            <person name="Sibirny A.A."/>
            <person name="Slot J.C."/>
            <person name="Stielow J.B."/>
            <person name="Sun H."/>
            <person name="Kurtzman C.P."/>
            <person name="Blackwell M."/>
            <person name="Grigoriev I.V."/>
            <person name="Jeffries T.W."/>
        </authorList>
    </citation>
    <scope>NUCLEOTIDE SEQUENCE [LARGE SCALE GENOMIC DNA]</scope>
    <source>
        <strain evidence="4">NRRL Y-17324</strain>
    </source>
</reference>
<accession>A0A1E4SNN0</accession>
<organism evidence="3 4">
    <name type="scientific">Suhomyces tanzawaensis NRRL Y-17324</name>
    <dbReference type="NCBI Taxonomy" id="984487"/>
    <lineage>
        <taxon>Eukaryota</taxon>
        <taxon>Fungi</taxon>
        <taxon>Dikarya</taxon>
        <taxon>Ascomycota</taxon>
        <taxon>Saccharomycotina</taxon>
        <taxon>Pichiomycetes</taxon>
        <taxon>Debaryomycetaceae</taxon>
        <taxon>Suhomyces</taxon>
    </lineage>
</organism>
<feature type="domain" description="NADP-dependent oxidoreductase" evidence="2">
    <location>
        <begin position="10"/>
        <end position="326"/>
    </location>
</feature>
<sequence>MSALPLTGKFGYGTMSLTWTHTPAPIEQAVESMNYVTSHPEFGVKLLNGGAFYGKDYINLKYIKAFVDTLEPEAARELTVCIKGAVDLQTILPIGTKESVDKSISDITSYFSSDPSKRPKILFEIARVDPNVPYEETVSYIYEHVKSGKIDGISLSEVGPASIAKATAVAPISCVEMEFSILCQDLIDNGVLDELKKQNIPIVAYSPLCRGYLTDYCAENPEEFFNNIKPGDIRMIIDKFSKENFPNNHAVVKKLYDYAHEVKGMTLESFSLSWIQTISEKKNYKGVDFVKILPIPSGSTKEKIEKNLGSIVQLTDDDLEAVDKILKEQPVTGMRYNAHHAKYEFA</sequence>
<dbReference type="InterPro" id="IPR023210">
    <property type="entry name" value="NADP_OxRdtase_dom"/>
</dbReference>
<dbReference type="GO" id="GO:0016491">
    <property type="term" value="F:oxidoreductase activity"/>
    <property type="evidence" value="ECO:0007669"/>
    <property type="project" value="UniProtKB-KW"/>
</dbReference>
<keyword evidence="4" id="KW-1185">Reference proteome</keyword>
<proteinExistence type="predicted"/>
<dbReference type="InterPro" id="IPR050791">
    <property type="entry name" value="Aldo-Keto_reductase"/>
</dbReference>
<dbReference type="OrthoDB" id="37537at2759"/>
<name>A0A1E4SNN0_9ASCO</name>
<dbReference type="Pfam" id="PF00248">
    <property type="entry name" value="Aldo_ket_red"/>
    <property type="match status" value="1"/>
</dbReference>
<dbReference type="AlphaFoldDB" id="A0A1E4SNN0"/>
<evidence type="ECO:0000313" key="3">
    <source>
        <dbReference type="EMBL" id="ODV81129.1"/>
    </source>
</evidence>
<dbReference type="InterPro" id="IPR036812">
    <property type="entry name" value="NAD(P)_OxRdtase_dom_sf"/>
</dbReference>
<keyword evidence="1" id="KW-0560">Oxidoreductase</keyword>
<dbReference type="GO" id="GO:0005737">
    <property type="term" value="C:cytoplasm"/>
    <property type="evidence" value="ECO:0007669"/>
    <property type="project" value="TreeGrafter"/>
</dbReference>
<dbReference type="RefSeq" id="XP_020066251.1">
    <property type="nucleotide sequence ID" value="XM_020206600.1"/>
</dbReference>
<dbReference type="EMBL" id="KV453910">
    <property type="protein sequence ID" value="ODV81129.1"/>
    <property type="molecule type" value="Genomic_DNA"/>
</dbReference>
<dbReference type="STRING" id="984487.A0A1E4SNN0"/>
<dbReference type="GeneID" id="30980737"/>